<keyword evidence="2" id="KW-1185">Reference proteome</keyword>
<sequence length="47" mass="5529">MLRRCSGAELIPQRPRIARCGMPNNQFNIEAICKRASWAMRRRVLTR</sequence>
<reference evidence="2" key="1">
    <citation type="submission" date="2019-10" db="EMBL/GenBank/DDBJ databases">
        <title>Lacipirellula parvula gen. nov., sp. nov., representing a lineage of planctomycetes widespread in freshwater anoxic habitats, and description of the family Lacipirellulaceae.</title>
        <authorList>
            <person name="Dedysh S.N."/>
            <person name="Kulichevskaya I.S."/>
            <person name="Beletsky A.V."/>
            <person name="Rakitin A.L."/>
            <person name="Mardanov A.V."/>
            <person name="Ivanova A.A."/>
            <person name="Saltykova V.X."/>
            <person name="Rijpstra W.I.C."/>
            <person name="Sinninghe Damste J.S."/>
            <person name="Ravin N.V."/>
        </authorList>
    </citation>
    <scope>NUCLEOTIDE SEQUENCE [LARGE SCALE GENOMIC DNA]</scope>
    <source>
        <strain evidence="2">PX69</strain>
    </source>
</reference>
<evidence type="ECO:0000313" key="1">
    <source>
        <dbReference type="EMBL" id="BBO33862.1"/>
    </source>
</evidence>
<organism evidence="1 2">
    <name type="scientific">Lacipirellula parvula</name>
    <dbReference type="NCBI Taxonomy" id="2650471"/>
    <lineage>
        <taxon>Bacteria</taxon>
        <taxon>Pseudomonadati</taxon>
        <taxon>Planctomycetota</taxon>
        <taxon>Planctomycetia</taxon>
        <taxon>Pirellulales</taxon>
        <taxon>Lacipirellulaceae</taxon>
        <taxon>Lacipirellula</taxon>
    </lineage>
</organism>
<dbReference type="KEGG" id="lpav:PLANPX_3474"/>
<dbReference type="EMBL" id="AP021861">
    <property type="protein sequence ID" value="BBO33862.1"/>
    <property type="molecule type" value="Genomic_DNA"/>
</dbReference>
<dbReference type="AlphaFoldDB" id="A0A5K7XD14"/>
<accession>A0A5K7XD14</accession>
<evidence type="ECO:0000313" key="2">
    <source>
        <dbReference type="Proteomes" id="UP000326837"/>
    </source>
</evidence>
<dbReference type="Proteomes" id="UP000326837">
    <property type="component" value="Chromosome"/>
</dbReference>
<proteinExistence type="predicted"/>
<name>A0A5K7XD14_9BACT</name>
<gene>
    <name evidence="1" type="ORF">PLANPX_3474</name>
</gene>
<protein>
    <submittedName>
        <fullName evidence="1">Uncharacterized protein</fullName>
    </submittedName>
</protein>